<reference evidence="2 3" key="1">
    <citation type="submission" date="2024-01" db="EMBL/GenBank/DDBJ databases">
        <title>The genome of the rayed Mediterranean limpet Patella caerulea (Linnaeus, 1758).</title>
        <authorList>
            <person name="Anh-Thu Weber A."/>
            <person name="Halstead-Nussloch G."/>
        </authorList>
    </citation>
    <scope>NUCLEOTIDE SEQUENCE [LARGE SCALE GENOMIC DNA]</scope>
    <source>
        <strain evidence="2">AATW-2023a</strain>
        <tissue evidence="2">Whole specimen</tissue>
    </source>
</reference>
<dbReference type="AlphaFoldDB" id="A0AAN8PDQ4"/>
<evidence type="ECO:0000313" key="2">
    <source>
        <dbReference type="EMBL" id="KAK6170591.1"/>
    </source>
</evidence>
<feature type="compositionally biased region" description="Polar residues" evidence="1">
    <location>
        <begin position="108"/>
        <end position="119"/>
    </location>
</feature>
<keyword evidence="3" id="KW-1185">Reference proteome</keyword>
<gene>
    <name evidence="2" type="ORF">SNE40_018950</name>
</gene>
<evidence type="ECO:0000313" key="3">
    <source>
        <dbReference type="Proteomes" id="UP001347796"/>
    </source>
</evidence>
<name>A0AAN8PDQ4_PATCE</name>
<protein>
    <submittedName>
        <fullName evidence="2">Uncharacterized protein</fullName>
    </submittedName>
</protein>
<comment type="caution">
    <text evidence="2">The sequence shown here is derived from an EMBL/GenBank/DDBJ whole genome shotgun (WGS) entry which is preliminary data.</text>
</comment>
<sequence>MPFSQIEMPVNSKPGRSLINSKYSTYDTIGSSAIVRPLGLVRNAHQTQPDEEEDDNYSLDFNDSESSASRNSEGSFREEASNNENAVPTEDFLQQNNDKTVQDERTRQQVFKSRLNITGTRKRPPPKQQKPSQLTNKKVIQLPMLKLNLESLTGAKNNEDTKTLETTRRSLKTLIDDGKKAVKRTDIDTNQFMTPADKNKDQSFSSQGDNKSSIVQTSTKRNHSPGKQSPLILPPTVSDSVHVLTTSSRKASSSSYGNKDAITSVAFSNAVCELDSESVTEAACLTYRDNHIQYSSSRYKPEIGCDLMIDSVHRPTSSTRAAPVTLYDMAAWPSYEEVSNLRKDSNHGCSKHEYLLKKHRFQQELLEQRIQARRDQSRSWVNINSNGYKASPILRYTTYQGTKLEPINVPTHAKDHCPMCNLYKANKVSTACPPNSPKETHAEASFFLAPMNDDDLRINQDENTEGQFASAGTSTTEHFKDITKLEPMTSSRVAKTRGFRGSKTPIAFSLGYNFKATS</sequence>
<evidence type="ECO:0000256" key="1">
    <source>
        <dbReference type="SAM" id="MobiDB-lite"/>
    </source>
</evidence>
<accession>A0AAN8PDQ4</accession>
<proteinExistence type="predicted"/>
<feature type="region of interest" description="Disordered" evidence="1">
    <location>
        <begin position="186"/>
        <end position="237"/>
    </location>
</feature>
<dbReference type="Proteomes" id="UP001347796">
    <property type="component" value="Unassembled WGS sequence"/>
</dbReference>
<feature type="compositionally biased region" description="Polar residues" evidence="1">
    <location>
        <begin position="202"/>
        <end position="219"/>
    </location>
</feature>
<dbReference type="EMBL" id="JAZGQO010000014">
    <property type="protein sequence ID" value="KAK6170591.1"/>
    <property type="molecule type" value="Genomic_DNA"/>
</dbReference>
<feature type="compositionally biased region" description="Low complexity" evidence="1">
    <location>
        <begin position="64"/>
        <end position="74"/>
    </location>
</feature>
<feature type="region of interest" description="Disordered" evidence="1">
    <location>
        <begin position="40"/>
        <end position="138"/>
    </location>
</feature>
<organism evidence="2 3">
    <name type="scientific">Patella caerulea</name>
    <name type="common">Rayed Mediterranean limpet</name>
    <dbReference type="NCBI Taxonomy" id="87958"/>
    <lineage>
        <taxon>Eukaryota</taxon>
        <taxon>Metazoa</taxon>
        <taxon>Spiralia</taxon>
        <taxon>Lophotrochozoa</taxon>
        <taxon>Mollusca</taxon>
        <taxon>Gastropoda</taxon>
        <taxon>Patellogastropoda</taxon>
        <taxon>Patelloidea</taxon>
        <taxon>Patellidae</taxon>
        <taxon>Patella</taxon>
    </lineage>
</organism>
<feature type="compositionally biased region" description="Polar residues" evidence="1">
    <location>
        <begin position="82"/>
        <end position="99"/>
    </location>
</feature>